<keyword evidence="6" id="KW-0699">rRNA-binding</keyword>
<evidence type="ECO:0000313" key="9">
    <source>
        <dbReference type="Proteomes" id="UP000034127"/>
    </source>
</evidence>
<evidence type="ECO:0000256" key="1">
    <source>
        <dbReference type="ARBA" id="ARBA00022980"/>
    </source>
</evidence>
<gene>
    <name evidence="8" type="ORF">UR63_C0042G0011</name>
</gene>
<dbReference type="InterPro" id="IPR020040">
    <property type="entry name" value="Ribosomal_uL6_a/b-dom"/>
</dbReference>
<dbReference type="Proteomes" id="UP000034127">
    <property type="component" value="Unassembled WGS sequence"/>
</dbReference>
<comment type="similarity">
    <text evidence="5">Belongs to the universal ribosomal protein uL6 family.</text>
</comment>
<keyword evidence="1 5" id="KW-0689">Ribosomal protein</keyword>
<dbReference type="GO" id="GO:0002181">
    <property type="term" value="P:cytoplasmic translation"/>
    <property type="evidence" value="ECO:0007669"/>
    <property type="project" value="TreeGrafter"/>
</dbReference>
<keyword evidence="2 5" id="KW-0687">Ribonucleoprotein</keyword>
<evidence type="ECO:0000259" key="7">
    <source>
        <dbReference type="Pfam" id="PF00347"/>
    </source>
</evidence>
<dbReference type="InterPro" id="IPR019906">
    <property type="entry name" value="Ribosomal_uL6_bac-type"/>
</dbReference>
<dbReference type="PANTHER" id="PTHR11655">
    <property type="entry name" value="60S/50S RIBOSOMAL PROTEIN L6/L9"/>
    <property type="match status" value="1"/>
</dbReference>
<reference evidence="8 9" key="1">
    <citation type="journal article" date="2015" name="Nature">
        <title>rRNA introns, odd ribosomes, and small enigmatic genomes across a large radiation of phyla.</title>
        <authorList>
            <person name="Brown C.T."/>
            <person name="Hug L.A."/>
            <person name="Thomas B.C."/>
            <person name="Sharon I."/>
            <person name="Castelle C.J."/>
            <person name="Singh A."/>
            <person name="Wilkins M.J."/>
            <person name="Williams K.H."/>
            <person name="Banfield J.F."/>
        </authorList>
    </citation>
    <scope>NUCLEOTIDE SEQUENCE [LARGE SCALE GENOMIC DNA]</scope>
</reference>
<sequence>MSKIGQKVIALPSTVTFNQVGKDIKISGPMGELNFKIPEKLELEKNESGINIKRLSDDKKVKSLHGLYRQLIANAVSGVEKAWEKGLEIVGTGYNVKLQGEDLVFKIGYSHPVVFKKQPGIKYRVEGANKAFVIGADKQLVGQVAYQIKIIKKPDSYKGKGVKYVGEKLRIKPGKKAKAAGAAA</sequence>
<feature type="domain" description="Large ribosomal subunit protein uL6 alpha-beta" evidence="7">
    <location>
        <begin position="90"/>
        <end position="164"/>
    </location>
</feature>
<evidence type="ECO:0000256" key="5">
    <source>
        <dbReference type="RuleBase" id="RU003869"/>
    </source>
</evidence>
<evidence type="ECO:0000256" key="4">
    <source>
        <dbReference type="NCBIfam" id="TIGR03654"/>
    </source>
</evidence>
<dbReference type="InterPro" id="IPR000702">
    <property type="entry name" value="Ribosomal_uL6-like"/>
</dbReference>
<feature type="domain" description="Large ribosomal subunit protein uL6 alpha-beta" evidence="7">
    <location>
        <begin position="12"/>
        <end position="81"/>
    </location>
</feature>
<dbReference type="PROSITE" id="PS00525">
    <property type="entry name" value="RIBOSOMAL_L6_1"/>
    <property type="match status" value="1"/>
</dbReference>
<evidence type="ECO:0000313" key="8">
    <source>
        <dbReference type="EMBL" id="KKP65866.1"/>
    </source>
</evidence>
<dbReference type="Pfam" id="PF00347">
    <property type="entry name" value="Ribosomal_L6"/>
    <property type="match status" value="2"/>
</dbReference>
<dbReference type="AlphaFoldDB" id="A0A0G0BQE9"/>
<evidence type="ECO:0000256" key="6">
    <source>
        <dbReference type="RuleBase" id="RU003870"/>
    </source>
</evidence>
<dbReference type="GO" id="GO:0003735">
    <property type="term" value="F:structural constituent of ribosome"/>
    <property type="evidence" value="ECO:0007669"/>
    <property type="project" value="UniProtKB-UniRule"/>
</dbReference>
<evidence type="ECO:0000256" key="2">
    <source>
        <dbReference type="ARBA" id="ARBA00023274"/>
    </source>
</evidence>
<protein>
    <recommendedName>
        <fullName evidence="3 4">50S ribosomal protein L6</fullName>
    </recommendedName>
</protein>
<dbReference type="NCBIfam" id="TIGR03654">
    <property type="entry name" value="L6_bact"/>
    <property type="match status" value="1"/>
</dbReference>
<dbReference type="PIRSF" id="PIRSF002162">
    <property type="entry name" value="Ribosomal_L6"/>
    <property type="match status" value="1"/>
</dbReference>
<name>A0A0G0BQE9_9BACT</name>
<keyword evidence="6" id="KW-0694">RNA-binding</keyword>
<dbReference type="EMBL" id="LBPX01000042">
    <property type="protein sequence ID" value="KKP65866.1"/>
    <property type="molecule type" value="Genomic_DNA"/>
</dbReference>
<dbReference type="SUPFAM" id="SSF56053">
    <property type="entry name" value="Ribosomal protein L6"/>
    <property type="match status" value="2"/>
</dbReference>
<organism evidence="8 9">
    <name type="scientific">Candidatus Roizmanbacteria bacterium GW2011_GWC2_35_12</name>
    <dbReference type="NCBI Taxonomy" id="1618485"/>
    <lineage>
        <taxon>Bacteria</taxon>
        <taxon>Candidatus Roizmaniibacteriota</taxon>
    </lineage>
</organism>
<dbReference type="PATRIC" id="fig|1618485.3.peg.928"/>
<accession>A0A0G0BQE9</accession>
<evidence type="ECO:0000256" key="3">
    <source>
        <dbReference type="ARBA" id="ARBA00035454"/>
    </source>
</evidence>
<dbReference type="GO" id="GO:0022625">
    <property type="term" value="C:cytosolic large ribosomal subunit"/>
    <property type="evidence" value="ECO:0007669"/>
    <property type="project" value="UniProtKB-UniRule"/>
</dbReference>
<comment type="function">
    <text evidence="6">This protein binds to the 23S rRNA, and is important in its secondary structure. It is located near the subunit interface in the base of the L7/L12 stalk, and near the tRNA binding site of the peptidyltransferase center.</text>
</comment>
<dbReference type="InterPro" id="IPR002358">
    <property type="entry name" value="Ribosomal_uL6_CS"/>
</dbReference>
<dbReference type="GO" id="GO:0019843">
    <property type="term" value="F:rRNA binding"/>
    <property type="evidence" value="ECO:0007669"/>
    <property type="project" value="UniProtKB-UniRule"/>
</dbReference>
<dbReference type="Gene3D" id="3.90.930.12">
    <property type="entry name" value="Ribosomal protein L6, alpha-beta domain"/>
    <property type="match status" value="2"/>
</dbReference>
<comment type="caution">
    <text evidence="8">The sequence shown here is derived from an EMBL/GenBank/DDBJ whole genome shotgun (WGS) entry which is preliminary data.</text>
</comment>
<dbReference type="PRINTS" id="PR00059">
    <property type="entry name" value="RIBOSOMALL6"/>
</dbReference>
<dbReference type="PANTHER" id="PTHR11655:SF14">
    <property type="entry name" value="LARGE RIBOSOMAL SUBUNIT PROTEIN UL6M"/>
    <property type="match status" value="1"/>
</dbReference>
<dbReference type="InterPro" id="IPR036789">
    <property type="entry name" value="Ribosomal_uL6-like_a/b-dom_sf"/>
</dbReference>
<proteinExistence type="inferred from homology"/>